<dbReference type="Pfam" id="PF00266">
    <property type="entry name" value="Aminotran_5"/>
    <property type="match status" value="1"/>
</dbReference>
<dbReference type="InterPro" id="IPR015422">
    <property type="entry name" value="PyrdxlP-dep_Trfase_small"/>
</dbReference>
<dbReference type="EMBL" id="JACHFL010000001">
    <property type="protein sequence ID" value="MBB5360935.1"/>
    <property type="molecule type" value="Genomic_DNA"/>
</dbReference>
<comment type="catalytic activity">
    <reaction evidence="6">
        <text>(sulfur carrier)-H + L-cysteine = (sulfur carrier)-SH + L-alanine</text>
        <dbReference type="Rhea" id="RHEA:43892"/>
        <dbReference type="Rhea" id="RHEA-COMP:14737"/>
        <dbReference type="Rhea" id="RHEA-COMP:14739"/>
        <dbReference type="ChEBI" id="CHEBI:29917"/>
        <dbReference type="ChEBI" id="CHEBI:35235"/>
        <dbReference type="ChEBI" id="CHEBI:57972"/>
        <dbReference type="ChEBI" id="CHEBI:64428"/>
        <dbReference type="EC" id="2.8.1.7"/>
    </reaction>
</comment>
<dbReference type="PANTHER" id="PTHR43586:SF8">
    <property type="entry name" value="CYSTEINE DESULFURASE 1, CHLOROPLASTIC"/>
    <property type="match status" value="1"/>
</dbReference>
<evidence type="ECO:0000313" key="8">
    <source>
        <dbReference type="EMBL" id="MBB5360935.1"/>
    </source>
</evidence>
<comment type="cofactor">
    <cofactor evidence="1">
        <name>pyridoxal 5'-phosphate</name>
        <dbReference type="ChEBI" id="CHEBI:597326"/>
    </cofactor>
</comment>
<evidence type="ECO:0000256" key="3">
    <source>
        <dbReference type="ARBA" id="ARBA00012239"/>
    </source>
</evidence>
<evidence type="ECO:0000256" key="2">
    <source>
        <dbReference type="ARBA" id="ARBA00010447"/>
    </source>
</evidence>
<protein>
    <recommendedName>
        <fullName evidence="3">cysteine desulfurase</fullName>
        <ecNumber evidence="3">2.8.1.7</ecNumber>
    </recommendedName>
</protein>
<dbReference type="GO" id="GO:0006534">
    <property type="term" value="P:cysteine metabolic process"/>
    <property type="evidence" value="ECO:0007669"/>
    <property type="project" value="InterPro"/>
</dbReference>
<dbReference type="EC" id="2.8.1.7" evidence="3"/>
<dbReference type="InterPro" id="IPR015424">
    <property type="entry name" value="PyrdxlP-dep_Trfase"/>
</dbReference>
<reference evidence="8 9" key="1">
    <citation type="submission" date="2020-08" db="EMBL/GenBank/DDBJ databases">
        <title>Genomic Encyclopedia of Type Strains, Phase IV (KMG-IV): sequencing the most valuable type-strain genomes for metagenomic binning, comparative biology and taxonomic classification.</title>
        <authorList>
            <person name="Goeker M."/>
        </authorList>
    </citation>
    <scope>NUCLEOTIDE SEQUENCE [LARGE SCALE GENOMIC DNA]</scope>
    <source>
        <strain evidence="8 9">DSM 27939</strain>
    </source>
</reference>
<dbReference type="AlphaFoldDB" id="A0A7W8JPR0"/>
<sequence>MIHPPPEISRPAPMLDVRADFPLFAHRPKLVFLDSAASSQKPAAVIQAMADFYAHDYANIHRGAYRLSANATDRFEAVRDQAAQFFGAPSRDGVIFTRNATEAINLVAHSWGQLHLNPGDVVLVSEMEHHANLVPWHLITGQRGARVEAVAMTPDGRLDLEDYGHKLRDLPVKLVALQHVSNALGTVHPARQLVEMAHSYGVPILLDGAQAAPHLPLNLDALGADFYVLSAHKMLGPSGVGLLLARPEALRGMPPYQGGGDMIREVYSQHSTYAPLPHTFEAGTPAIAEVIGFGATLEYLGGLGMARVAAHEHALLSYALQRLGAVDGLQLYGPPDDRCGVVSLNVLGAHAHDVAGFLDEANICVRAGHHCAQPLMRALGVASTVRASFSVYTTPADVDALADALSEIVQFFAETP</sequence>
<dbReference type="GO" id="GO:0016829">
    <property type="term" value="F:lyase activity"/>
    <property type="evidence" value="ECO:0007669"/>
    <property type="project" value="UniProtKB-KW"/>
</dbReference>
<dbReference type="CDD" id="cd06453">
    <property type="entry name" value="SufS_like"/>
    <property type="match status" value="1"/>
</dbReference>
<dbReference type="GO" id="GO:0030170">
    <property type="term" value="F:pyridoxal phosphate binding"/>
    <property type="evidence" value="ECO:0007669"/>
    <property type="project" value="InterPro"/>
</dbReference>
<name>A0A7W8JPR0_9DEIO</name>
<accession>A0A7W8JPR0</accession>
<evidence type="ECO:0000256" key="5">
    <source>
        <dbReference type="ARBA" id="ARBA00022898"/>
    </source>
</evidence>
<dbReference type="NCBIfam" id="TIGR01979">
    <property type="entry name" value="sufS"/>
    <property type="match status" value="1"/>
</dbReference>
<dbReference type="Gene3D" id="3.90.1150.10">
    <property type="entry name" value="Aspartate Aminotransferase, domain 1"/>
    <property type="match status" value="1"/>
</dbReference>
<dbReference type="GO" id="GO:0031071">
    <property type="term" value="F:cysteine desulfurase activity"/>
    <property type="evidence" value="ECO:0007669"/>
    <property type="project" value="UniProtKB-EC"/>
</dbReference>
<dbReference type="SUPFAM" id="SSF53383">
    <property type="entry name" value="PLP-dependent transferases"/>
    <property type="match status" value="1"/>
</dbReference>
<keyword evidence="4 8" id="KW-0808">Transferase</keyword>
<dbReference type="Proteomes" id="UP000552709">
    <property type="component" value="Unassembled WGS sequence"/>
</dbReference>
<organism evidence="8 9">
    <name type="scientific">Deinococcus humi</name>
    <dbReference type="NCBI Taxonomy" id="662880"/>
    <lineage>
        <taxon>Bacteria</taxon>
        <taxon>Thermotogati</taxon>
        <taxon>Deinococcota</taxon>
        <taxon>Deinococci</taxon>
        <taxon>Deinococcales</taxon>
        <taxon>Deinococcaceae</taxon>
        <taxon>Deinococcus</taxon>
    </lineage>
</organism>
<dbReference type="InterPro" id="IPR010970">
    <property type="entry name" value="Cys_dSase_SufS"/>
</dbReference>
<comment type="similarity">
    <text evidence="2">Belongs to the class-V pyridoxal-phosphate-dependent aminotransferase family. Csd subfamily.</text>
</comment>
<comment type="caution">
    <text evidence="8">The sequence shown here is derived from an EMBL/GenBank/DDBJ whole genome shotgun (WGS) entry which is preliminary data.</text>
</comment>
<feature type="domain" description="Aminotransferase class V" evidence="7">
    <location>
        <begin position="31"/>
        <end position="401"/>
    </location>
</feature>
<dbReference type="InterPro" id="IPR015421">
    <property type="entry name" value="PyrdxlP-dep_Trfase_major"/>
</dbReference>
<dbReference type="Gene3D" id="3.40.640.10">
    <property type="entry name" value="Type I PLP-dependent aspartate aminotransferase-like (Major domain)"/>
    <property type="match status" value="1"/>
</dbReference>
<keyword evidence="5" id="KW-0663">Pyridoxal phosphate</keyword>
<evidence type="ECO:0000313" key="9">
    <source>
        <dbReference type="Proteomes" id="UP000552709"/>
    </source>
</evidence>
<evidence type="ECO:0000259" key="7">
    <source>
        <dbReference type="Pfam" id="PF00266"/>
    </source>
</evidence>
<keyword evidence="9" id="KW-1185">Reference proteome</keyword>
<dbReference type="RefSeq" id="WP_221283939.1">
    <property type="nucleotide sequence ID" value="NZ_JACHFL010000001.1"/>
</dbReference>
<evidence type="ECO:0000256" key="1">
    <source>
        <dbReference type="ARBA" id="ARBA00001933"/>
    </source>
</evidence>
<proteinExistence type="inferred from homology"/>
<dbReference type="PANTHER" id="PTHR43586">
    <property type="entry name" value="CYSTEINE DESULFURASE"/>
    <property type="match status" value="1"/>
</dbReference>
<evidence type="ECO:0000256" key="6">
    <source>
        <dbReference type="ARBA" id="ARBA00050776"/>
    </source>
</evidence>
<gene>
    <name evidence="8" type="ORF">HNQ08_000006</name>
</gene>
<evidence type="ECO:0000256" key="4">
    <source>
        <dbReference type="ARBA" id="ARBA00022679"/>
    </source>
</evidence>
<dbReference type="InterPro" id="IPR000192">
    <property type="entry name" value="Aminotrans_V_dom"/>
</dbReference>
<keyword evidence="8" id="KW-0456">Lyase</keyword>